<feature type="domain" description="NfeD1b N-terminal" evidence="10">
    <location>
        <begin position="40"/>
        <end position="176"/>
    </location>
</feature>
<dbReference type="PANTHER" id="PTHR33507">
    <property type="entry name" value="INNER MEMBRANE PROTEIN YBBJ"/>
    <property type="match status" value="1"/>
</dbReference>
<dbReference type="SUPFAM" id="SSF141322">
    <property type="entry name" value="NfeD domain-like"/>
    <property type="match status" value="1"/>
</dbReference>
<keyword evidence="3 6" id="KW-1133">Transmembrane helix</keyword>
<dbReference type="Proteomes" id="UP001596072">
    <property type="component" value="Unassembled WGS sequence"/>
</dbReference>
<evidence type="ECO:0000256" key="1">
    <source>
        <dbReference type="ARBA" id="ARBA00004141"/>
    </source>
</evidence>
<dbReference type="InterPro" id="IPR052165">
    <property type="entry name" value="Membrane_assoc_protease"/>
</dbReference>
<keyword evidence="2 6" id="KW-0812">Transmembrane</keyword>
<evidence type="ECO:0000259" key="8">
    <source>
        <dbReference type="Pfam" id="PF01957"/>
    </source>
</evidence>
<protein>
    <submittedName>
        <fullName evidence="11">Nodulation protein NfeD</fullName>
    </submittedName>
</protein>
<dbReference type="Pfam" id="PF01957">
    <property type="entry name" value="NfeD"/>
    <property type="match status" value="1"/>
</dbReference>
<feature type="region of interest" description="Disordered" evidence="5">
    <location>
        <begin position="435"/>
        <end position="455"/>
    </location>
</feature>
<feature type="domain" description="NfeD integral membrane" evidence="9">
    <location>
        <begin position="248"/>
        <end position="361"/>
    </location>
</feature>
<keyword evidence="4 6" id="KW-0472">Membrane</keyword>
<sequence length="455" mass="46050">MITNPAPLTRRVLGLVLLVALAVLSNGPALAGDSPDGPRVLVTEISTPITPVVAEHLGDGMERADDGGYAAYVIELDTPGGLVDAMRDIINDILASPVPVIVYVSPKGARAGSAGALITFASHVAVMAPGATIGAATPVGLEGEKVSDKIVNDAAAQAQALAELRNRSVEFAVDTVREGRSAAVDEAVELGAVDAKASSLPQALDEADGMKATVAGDRTVTVRTADASVDRYDLGLLRQILQVLADPNVAFLLLTLGTLGLIYELATPGVGVAGATGITALLLALFSLSVLPVNAVGLLLLAVAAGLFVAEVLAPGVAGFGFGGAVVLVLAAVFLFDDAEGVSVDLATALPLAGVMFVLVVIAGRVAVTSRREPSMTTGTDVFTGRTVPVREASGTTGRTFTQGAWWALRSVGGPLAVGRDVRVVGVDGLTLLVDPDAPGQPEPAPESERGKAAS</sequence>
<feature type="transmembrane region" description="Helical" evidence="6">
    <location>
        <begin position="270"/>
        <end position="287"/>
    </location>
</feature>
<keyword evidence="7" id="KW-0732">Signal</keyword>
<dbReference type="Pfam" id="PF25145">
    <property type="entry name" value="NfeD1b_N"/>
    <property type="match status" value="1"/>
</dbReference>
<comment type="subcellular location">
    <subcellularLocation>
        <location evidence="1">Membrane</location>
        <topology evidence="1">Multi-pass membrane protein</topology>
    </subcellularLocation>
</comment>
<evidence type="ECO:0000256" key="3">
    <source>
        <dbReference type="ARBA" id="ARBA00022989"/>
    </source>
</evidence>
<dbReference type="PANTHER" id="PTHR33507:SF4">
    <property type="entry name" value="NODULATION COMPETITIVENESS PROTEIN NFED"/>
    <property type="match status" value="1"/>
</dbReference>
<feature type="chain" id="PRO_5045496542" evidence="7">
    <location>
        <begin position="32"/>
        <end position="455"/>
    </location>
</feature>
<feature type="transmembrane region" description="Helical" evidence="6">
    <location>
        <begin position="240"/>
        <end position="263"/>
    </location>
</feature>
<feature type="signal peptide" evidence="7">
    <location>
        <begin position="1"/>
        <end position="31"/>
    </location>
</feature>
<dbReference type="InterPro" id="IPR029045">
    <property type="entry name" value="ClpP/crotonase-like_dom_sf"/>
</dbReference>
<dbReference type="SUPFAM" id="SSF52096">
    <property type="entry name" value="ClpP/crotonase"/>
    <property type="match status" value="1"/>
</dbReference>
<feature type="transmembrane region" description="Helical" evidence="6">
    <location>
        <begin position="348"/>
        <end position="368"/>
    </location>
</feature>
<dbReference type="Gene3D" id="2.40.50.140">
    <property type="entry name" value="Nucleic acid-binding proteins"/>
    <property type="match status" value="1"/>
</dbReference>
<dbReference type="InterPro" id="IPR056738">
    <property type="entry name" value="NfeD1b_N"/>
</dbReference>
<name>A0ABW0ZD28_9ACTN</name>
<evidence type="ECO:0000256" key="2">
    <source>
        <dbReference type="ARBA" id="ARBA00022692"/>
    </source>
</evidence>
<dbReference type="InterPro" id="IPR012340">
    <property type="entry name" value="NA-bd_OB-fold"/>
</dbReference>
<dbReference type="CDD" id="cd07020">
    <property type="entry name" value="Clp_protease_NfeD_1"/>
    <property type="match status" value="1"/>
</dbReference>
<dbReference type="EMBL" id="JBHSNS010000001">
    <property type="protein sequence ID" value="MFC5728113.1"/>
    <property type="molecule type" value="Genomic_DNA"/>
</dbReference>
<dbReference type="InterPro" id="IPR002810">
    <property type="entry name" value="NfeD-like_C"/>
</dbReference>
<dbReference type="InterPro" id="IPR056739">
    <property type="entry name" value="NfeD_membrane"/>
</dbReference>
<keyword evidence="12" id="KW-1185">Reference proteome</keyword>
<dbReference type="Gene3D" id="3.90.226.10">
    <property type="entry name" value="2-enoyl-CoA Hydratase, Chain A, domain 1"/>
    <property type="match status" value="1"/>
</dbReference>
<gene>
    <name evidence="11" type="ORF">ACFPQB_04240</name>
</gene>
<dbReference type="RefSeq" id="WP_136431763.1">
    <property type="nucleotide sequence ID" value="NZ_JBHSNS010000001.1"/>
</dbReference>
<evidence type="ECO:0000313" key="11">
    <source>
        <dbReference type="EMBL" id="MFC5728113.1"/>
    </source>
</evidence>
<evidence type="ECO:0000256" key="4">
    <source>
        <dbReference type="ARBA" id="ARBA00023136"/>
    </source>
</evidence>
<feature type="transmembrane region" description="Helical" evidence="6">
    <location>
        <begin position="317"/>
        <end position="336"/>
    </location>
</feature>
<feature type="transmembrane region" description="Helical" evidence="6">
    <location>
        <begin position="293"/>
        <end position="310"/>
    </location>
</feature>
<dbReference type="Pfam" id="PF24961">
    <property type="entry name" value="NfeD_membrane"/>
    <property type="match status" value="1"/>
</dbReference>
<evidence type="ECO:0000313" key="12">
    <source>
        <dbReference type="Proteomes" id="UP001596072"/>
    </source>
</evidence>
<evidence type="ECO:0000256" key="6">
    <source>
        <dbReference type="SAM" id="Phobius"/>
    </source>
</evidence>
<comment type="caution">
    <text evidence="11">The sequence shown here is derived from an EMBL/GenBank/DDBJ whole genome shotgun (WGS) entry which is preliminary data.</text>
</comment>
<proteinExistence type="predicted"/>
<accession>A0ABW0ZD28</accession>
<organism evidence="11 12">
    <name type="scientific">Nocardioides vastitatis</name>
    <dbReference type="NCBI Taxonomy" id="2568655"/>
    <lineage>
        <taxon>Bacteria</taxon>
        <taxon>Bacillati</taxon>
        <taxon>Actinomycetota</taxon>
        <taxon>Actinomycetes</taxon>
        <taxon>Propionibacteriales</taxon>
        <taxon>Nocardioidaceae</taxon>
        <taxon>Nocardioides</taxon>
    </lineage>
</organism>
<reference evidence="12" key="1">
    <citation type="journal article" date="2019" name="Int. J. Syst. Evol. Microbiol.">
        <title>The Global Catalogue of Microorganisms (GCM) 10K type strain sequencing project: providing services to taxonomists for standard genome sequencing and annotation.</title>
        <authorList>
            <consortium name="The Broad Institute Genomics Platform"/>
            <consortium name="The Broad Institute Genome Sequencing Center for Infectious Disease"/>
            <person name="Wu L."/>
            <person name="Ma J."/>
        </authorList>
    </citation>
    <scope>NUCLEOTIDE SEQUENCE [LARGE SCALE GENOMIC DNA]</scope>
    <source>
        <strain evidence="12">YIM 94188</strain>
    </source>
</reference>
<evidence type="ECO:0000256" key="7">
    <source>
        <dbReference type="SAM" id="SignalP"/>
    </source>
</evidence>
<feature type="domain" description="NfeD-like C-terminal" evidence="8">
    <location>
        <begin position="384"/>
        <end position="436"/>
    </location>
</feature>
<evidence type="ECO:0000259" key="9">
    <source>
        <dbReference type="Pfam" id="PF24961"/>
    </source>
</evidence>
<evidence type="ECO:0000259" key="10">
    <source>
        <dbReference type="Pfam" id="PF25145"/>
    </source>
</evidence>
<evidence type="ECO:0000256" key="5">
    <source>
        <dbReference type="SAM" id="MobiDB-lite"/>
    </source>
</evidence>